<reference evidence="3 4" key="1">
    <citation type="submission" date="2016-07" db="EMBL/GenBank/DDBJ databases">
        <title>Genome analysis of Flavihumibacter stibioxidans YS-17.</title>
        <authorList>
            <person name="Shi K."/>
            <person name="Han Y."/>
            <person name="Wang G."/>
        </authorList>
    </citation>
    <scope>NUCLEOTIDE SEQUENCE [LARGE SCALE GENOMIC DNA]</scope>
    <source>
        <strain evidence="3 4">YS-17</strain>
    </source>
</reference>
<dbReference type="InterPro" id="IPR006076">
    <property type="entry name" value="FAD-dep_OxRdtase"/>
</dbReference>
<dbReference type="PANTHER" id="PTHR13847">
    <property type="entry name" value="SARCOSINE DEHYDROGENASE-RELATED"/>
    <property type="match status" value="1"/>
</dbReference>
<dbReference type="RefSeq" id="WP_187258253.1">
    <property type="nucleotide sequence ID" value="NZ_JBHULF010000005.1"/>
</dbReference>
<dbReference type="PANTHER" id="PTHR13847:SF289">
    <property type="entry name" value="GLYCINE OXIDASE"/>
    <property type="match status" value="1"/>
</dbReference>
<evidence type="ECO:0000259" key="2">
    <source>
        <dbReference type="Pfam" id="PF01266"/>
    </source>
</evidence>
<dbReference type="Gene3D" id="3.30.9.10">
    <property type="entry name" value="D-Amino Acid Oxidase, subunit A, domain 2"/>
    <property type="match status" value="1"/>
</dbReference>
<keyword evidence="4" id="KW-1185">Reference proteome</keyword>
<feature type="domain" description="FAD dependent oxidoreductase" evidence="2">
    <location>
        <begin position="4"/>
        <end position="335"/>
    </location>
</feature>
<comment type="caution">
    <text evidence="3">The sequence shown here is derived from an EMBL/GenBank/DDBJ whole genome shotgun (WGS) entry which is preliminary data.</text>
</comment>
<dbReference type="SUPFAM" id="SSF51971">
    <property type="entry name" value="Nucleotide-binding domain"/>
    <property type="match status" value="1"/>
</dbReference>
<dbReference type="Gene3D" id="3.50.50.60">
    <property type="entry name" value="FAD/NAD(P)-binding domain"/>
    <property type="match status" value="2"/>
</dbReference>
<sequence>MQTDIIIVGQGLCGTWLSWWLEQMGRTYIVIDEGKPVSSSRIASGVINPVTGRVLAKTWMAEELLPFALEAYNGMGHALDIECISTVDILHSFPTVQMKDAFEKRLPELPEYLSRPENDNSWKSFMDAPYGLGIIHPALLIDLNLLLNKWQMHLLAERVFIQEKFDAGQLLTEGGKIFYKDITAEKIIFCDGIGSMELPWFSRLPFSPNKGEALLLEIEGLPSTHIYKKGLSIVPFPHFNQLADTRYFWAGSTYENRFEHNGPTAAFRERTEQQLGNWIKLPFRVVDHWAAIRPATVERRPFAGMHPLHPQVGILNGTGTKGCSLAPWFAKQLAEHLVDGTAIQPEASIERFSRILGS</sequence>
<evidence type="ECO:0000313" key="4">
    <source>
        <dbReference type="Proteomes" id="UP000765802"/>
    </source>
</evidence>
<gene>
    <name evidence="3" type="ORF">BC349_17890</name>
</gene>
<dbReference type="Proteomes" id="UP000765802">
    <property type="component" value="Unassembled WGS sequence"/>
</dbReference>
<keyword evidence="1" id="KW-0560">Oxidoreductase</keyword>
<name>A0ABR7MD99_9BACT</name>
<evidence type="ECO:0000313" key="3">
    <source>
        <dbReference type="EMBL" id="MBC6492932.1"/>
    </source>
</evidence>
<evidence type="ECO:0000256" key="1">
    <source>
        <dbReference type="ARBA" id="ARBA00023002"/>
    </source>
</evidence>
<accession>A0ABR7MD99</accession>
<dbReference type="EMBL" id="MBUA01000030">
    <property type="protein sequence ID" value="MBC6492932.1"/>
    <property type="molecule type" value="Genomic_DNA"/>
</dbReference>
<dbReference type="InterPro" id="IPR036188">
    <property type="entry name" value="FAD/NAD-bd_sf"/>
</dbReference>
<dbReference type="Pfam" id="PF01266">
    <property type="entry name" value="DAO"/>
    <property type="match status" value="1"/>
</dbReference>
<proteinExistence type="predicted"/>
<protein>
    <recommendedName>
        <fullName evidence="2">FAD dependent oxidoreductase domain-containing protein</fullName>
    </recommendedName>
</protein>
<organism evidence="3 4">
    <name type="scientific">Flavihumibacter stibioxidans</name>
    <dbReference type="NCBI Taxonomy" id="1834163"/>
    <lineage>
        <taxon>Bacteria</taxon>
        <taxon>Pseudomonadati</taxon>
        <taxon>Bacteroidota</taxon>
        <taxon>Chitinophagia</taxon>
        <taxon>Chitinophagales</taxon>
        <taxon>Chitinophagaceae</taxon>
        <taxon>Flavihumibacter</taxon>
    </lineage>
</organism>